<dbReference type="InterPro" id="IPR025586">
    <property type="entry name" value="PcfJ"/>
</dbReference>
<name>A0ABN8U6N6_9BACL</name>
<dbReference type="EMBL" id="CALYLO010000002">
    <property type="protein sequence ID" value="CAH8245118.1"/>
    <property type="molecule type" value="Genomic_DNA"/>
</dbReference>
<gene>
    <name evidence="1" type="ORF">WJ0W_002348</name>
</gene>
<sequence length="540" mass="62562">MSKDFEAHLPKQISDELNTYVVDVALRDSRYIFTRRVGGFQYGYCTHCRKEYLTKGFRHGKTEMCEKCGSFCTVKASGRGRSRLVDDAYLVWYDKSLINSKALVAHGIYVKRDYTGDYREVNTQFYVQAEYLFIPGDPKAKGKARFGEAHMRRRHPWGNHFYSPSSIITELSNAMRRPPFYLDKENVREAVHGTPFQYSGWEEMLTHRREGEVDYCGLFYYERRAGEPRTDLVKFFALAAKYPCTEYLVKSGLSSLIETKINGHYTYKAINWRGATMEKVLKLSKQEIREMRTVNATNIPLMLHSYRFYRKKGINVSFDQANKLRDLTFEENQDSLKSLGISHTVNQAIKYILKQLERPGASKYYSSASSVLRDWKDYLSDCKKLGMDMASQAVCYPNDLHSAHQKTLEKVKYKEDRALNIQIANRLEKLNKLYQFEYNGLVIRPAITSVELFREGKELSHCVGGYAKNYADGKCDLLFIRRVSEPDKPFYTMEVSGGQVFQCRGCKNCSMTPEVRDFVERFISEKLKKKKAIKVRGVAV</sequence>
<reference evidence="1" key="1">
    <citation type="submission" date="2022-06" db="EMBL/GenBank/DDBJ databases">
        <authorList>
            <person name="Dietemann V."/>
            <person name="Ory F."/>
            <person name="Dainat B."/>
            <person name="Oberhansli S."/>
        </authorList>
    </citation>
    <scope>NUCLEOTIDE SEQUENCE</scope>
    <source>
        <strain evidence="1">Ena-SAMPLE-TAB-26-04-2022-14:26:32:270-5432</strain>
    </source>
</reference>
<accession>A0ABN8U6N6</accession>
<evidence type="ECO:0000313" key="1">
    <source>
        <dbReference type="EMBL" id="CAH8245118.1"/>
    </source>
</evidence>
<proteinExistence type="predicted"/>
<evidence type="ECO:0000313" key="2">
    <source>
        <dbReference type="Proteomes" id="UP001154322"/>
    </source>
</evidence>
<comment type="caution">
    <text evidence="1">The sequence shown here is derived from an EMBL/GenBank/DDBJ whole genome shotgun (WGS) entry which is preliminary data.</text>
</comment>
<dbReference type="Pfam" id="PF14284">
    <property type="entry name" value="PcfJ"/>
    <property type="match status" value="1"/>
</dbReference>
<organism evidence="1 2">
    <name type="scientific">Paenibacillus melissococcoides</name>
    <dbReference type="NCBI Taxonomy" id="2912268"/>
    <lineage>
        <taxon>Bacteria</taxon>
        <taxon>Bacillati</taxon>
        <taxon>Bacillota</taxon>
        <taxon>Bacilli</taxon>
        <taxon>Bacillales</taxon>
        <taxon>Paenibacillaceae</taxon>
        <taxon>Paenibacillus</taxon>
    </lineage>
</organism>
<dbReference type="RefSeq" id="WP_213429978.1">
    <property type="nucleotide sequence ID" value="NZ_AP031286.1"/>
</dbReference>
<protein>
    <submittedName>
        <fullName evidence="1">PcfJ domain-containing protein</fullName>
    </submittedName>
</protein>
<keyword evidence="2" id="KW-1185">Reference proteome</keyword>
<dbReference type="Proteomes" id="UP001154322">
    <property type="component" value="Unassembled WGS sequence"/>
</dbReference>